<gene>
    <name evidence="1" type="ORF">V8G54_024150</name>
</gene>
<reference evidence="1 2" key="1">
    <citation type="journal article" date="2023" name="Life. Sci Alliance">
        <title>Evolutionary insights into 3D genome organization and epigenetic landscape of Vigna mungo.</title>
        <authorList>
            <person name="Junaid A."/>
            <person name="Singh B."/>
            <person name="Bhatia S."/>
        </authorList>
    </citation>
    <scope>NUCLEOTIDE SEQUENCE [LARGE SCALE GENOMIC DNA]</scope>
    <source>
        <strain evidence="1">Urdbean</strain>
    </source>
</reference>
<evidence type="ECO:0000313" key="1">
    <source>
        <dbReference type="EMBL" id="WVZ03344.1"/>
    </source>
</evidence>
<proteinExistence type="predicted"/>
<accession>A0AAQ3N5F8</accession>
<protein>
    <submittedName>
        <fullName evidence="1">Uncharacterized protein</fullName>
    </submittedName>
</protein>
<evidence type="ECO:0000313" key="2">
    <source>
        <dbReference type="Proteomes" id="UP001374535"/>
    </source>
</evidence>
<dbReference type="EMBL" id="CP144694">
    <property type="protein sequence ID" value="WVZ03344.1"/>
    <property type="molecule type" value="Genomic_DNA"/>
</dbReference>
<sequence length="127" mass="13960">MFLEETVGKVRLSQDSEGAFGEGSARGCFVELAFKVSPWPNFIYNFVSPTTFEQVKILGSSLDLRVHSSSNTLVADRPFESNFKSLVNFLFLHETGALEPSLMLKSLLSDSLFLDSTMAGLENATKA</sequence>
<dbReference type="Proteomes" id="UP001374535">
    <property type="component" value="Chromosome 7"/>
</dbReference>
<name>A0AAQ3N5F8_VIGMU</name>
<organism evidence="1 2">
    <name type="scientific">Vigna mungo</name>
    <name type="common">Black gram</name>
    <name type="synonym">Phaseolus mungo</name>
    <dbReference type="NCBI Taxonomy" id="3915"/>
    <lineage>
        <taxon>Eukaryota</taxon>
        <taxon>Viridiplantae</taxon>
        <taxon>Streptophyta</taxon>
        <taxon>Embryophyta</taxon>
        <taxon>Tracheophyta</taxon>
        <taxon>Spermatophyta</taxon>
        <taxon>Magnoliopsida</taxon>
        <taxon>eudicotyledons</taxon>
        <taxon>Gunneridae</taxon>
        <taxon>Pentapetalae</taxon>
        <taxon>rosids</taxon>
        <taxon>fabids</taxon>
        <taxon>Fabales</taxon>
        <taxon>Fabaceae</taxon>
        <taxon>Papilionoideae</taxon>
        <taxon>50 kb inversion clade</taxon>
        <taxon>NPAAA clade</taxon>
        <taxon>indigoferoid/millettioid clade</taxon>
        <taxon>Phaseoleae</taxon>
        <taxon>Vigna</taxon>
    </lineage>
</organism>
<keyword evidence="2" id="KW-1185">Reference proteome</keyword>
<dbReference type="AlphaFoldDB" id="A0AAQ3N5F8"/>